<keyword evidence="3" id="KW-1185">Reference proteome</keyword>
<sequence length="251" mass="26004">MHRSSVIAALSTGPSGVPTNSASVAGTTNCSGNSNICLSGSAPAVAPASTSATASTTSSLAKPIGAGFTVSSRLSSAQQMTVKSFVPGLDDSTLSISNMGICTSGSSSVSAELVPSEHPPGAPPITIVSTAGGTTCAAIGGNSSSLFASIANSTPGSCIDLYSEDVCQDTDESSTQVHQCRRTVSRRHSNSLHSAAILLRFLLSPFHEFLPTNFSFLMERHFTIIPDVFLEEIFSVQPPPRYFTLLFPKKL</sequence>
<evidence type="ECO:0000256" key="1">
    <source>
        <dbReference type="SAM" id="MobiDB-lite"/>
    </source>
</evidence>
<dbReference type="AlphaFoldDB" id="A0A3S5CL44"/>
<name>A0A3S5CL44_9PLAT</name>
<proteinExistence type="predicted"/>
<feature type="region of interest" description="Disordered" evidence="1">
    <location>
        <begin position="1"/>
        <end position="22"/>
    </location>
</feature>
<feature type="compositionally biased region" description="Polar residues" evidence="1">
    <location>
        <begin position="12"/>
        <end position="22"/>
    </location>
</feature>
<accession>A0A3S5CL44</accession>
<evidence type="ECO:0000313" key="3">
    <source>
        <dbReference type="Proteomes" id="UP000784294"/>
    </source>
</evidence>
<protein>
    <submittedName>
        <fullName evidence="2">Uncharacterized protein</fullName>
    </submittedName>
</protein>
<dbReference type="EMBL" id="CAAALY010032228">
    <property type="protein sequence ID" value="VEL17350.1"/>
    <property type="molecule type" value="Genomic_DNA"/>
</dbReference>
<reference evidence="2" key="1">
    <citation type="submission" date="2018-11" db="EMBL/GenBank/DDBJ databases">
        <authorList>
            <consortium name="Pathogen Informatics"/>
        </authorList>
    </citation>
    <scope>NUCLEOTIDE SEQUENCE</scope>
</reference>
<dbReference type="Proteomes" id="UP000784294">
    <property type="component" value="Unassembled WGS sequence"/>
</dbReference>
<gene>
    <name evidence="2" type="ORF">PXEA_LOCUS10790</name>
</gene>
<comment type="caution">
    <text evidence="2">The sequence shown here is derived from an EMBL/GenBank/DDBJ whole genome shotgun (WGS) entry which is preliminary data.</text>
</comment>
<organism evidence="2 3">
    <name type="scientific">Protopolystoma xenopodis</name>
    <dbReference type="NCBI Taxonomy" id="117903"/>
    <lineage>
        <taxon>Eukaryota</taxon>
        <taxon>Metazoa</taxon>
        <taxon>Spiralia</taxon>
        <taxon>Lophotrochozoa</taxon>
        <taxon>Platyhelminthes</taxon>
        <taxon>Monogenea</taxon>
        <taxon>Polyopisthocotylea</taxon>
        <taxon>Polystomatidea</taxon>
        <taxon>Polystomatidae</taxon>
        <taxon>Protopolystoma</taxon>
    </lineage>
</organism>
<evidence type="ECO:0000313" key="2">
    <source>
        <dbReference type="EMBL" id="VEL17350.1"/>
    </source>
</evidence>